<dbReference type="Proteomes" id="UP000550729">
    <property type="component" value="Unassembled WGS sequence"/>
</dbReference>
<evidence type="ECO:0000313" key="1">
    <source>
        <dbReference type="EMBL" id="NMO03247.1"/>
    </source>
</evidence>
<reference evidence="1 2" key="1">
    <citation type="submission" date="2020-04" db="EMBL/GenBank/DDBJ databases">
        <title>Gordonia sp. nov. TBRC 11910.</title>
        <authorList>
            <person name="Suriyachadkun C."/>
        </authorList>
    </citation>
    <scope>NUCLEOTIDE SEQUENCE [LARGE SCALE GENOMIC DNA]</scope>
    <source>
        <strain evidence="1 2">TBRC 11910</strain>
    </source>
</reference>
<organism evidence="1 2">
    <name type="scientific">Gordonia asplenii</name>
    <dbReference type="NCBI Taxonomy" id="2725283"/>
    <lineage>
        <taxon>Bacteria</taxon>
        <taxon>Bacillati</taxon>
        <taxon>Actinomycetota</taxon>
        <taxon>Actinomycetes</taxon>
        <taxon>Mycobacteriales</taxon>
        <taxon>Gordoniaceae</taxon>
        <taxon>Gordonia</taxon>
    </lineage>
</organism>
<dbReference type="EMBL" id="JABBNB010000021">
    <property type="protein sequence ID" value="NMO03247.1"/>
    <property type="molecule type" value="Genomic_DNA"/>
</dbReference>
<evidence type="ECO:0008006" key="3">
    <source>
        <dbReference type="Google" id="ProtNLM"/>
    </source>
</evidence>
<comment type="caution">
    <text evidence="1">The sequence shown here is derived from an EMBL/GenBank/DDBJ whole genome shotgun (WGS) entry which is preliminary data.</text>
</comment>
<dbReference type="RefSeq" id="WP_170195756.1">
    <property type="nucleotide sequence ID" value="NZ_JABBNB010000021.1"/>
</dbReference>
<keyword evidence="2" id="KW-1185">Reference proteome</keyword>
<protein>
    <recommendedName>
        <fullName evidence="3">Nucleotidyl transferase AbiEii toxin, Type IV TA system</fullName>
    </recommendedName>
</protein>
<accession>A0A848KYM8</accession>
<evidence type="ECO:0000313" key="2">
    <source>
        <dbReference type="Proteomes" id="UP000550729"/>
    </source>
</evidence>
<sequence>MILLDAGHGHLSLAGGAGLIILGLTDRDTEDLGAFAARLTEDTFAITDRVSAAFRAAGYEVVDVSPSPEGSLRRLMVTPPGGGAVKVEIGVDYRARPTLDTRVGPVLDPLELGANKVLTVYADPTRGRDADDIARLCSRYAFDDLMRLVDLKESTPVDRRVLAEMFRALAAVQDPRFEVREPVREFMRNIASHLDGDLLLGPSLYTGVV</sequence>
<gene>
    <name evidence="1" type="ORF">HH308_18695</name>
</gene>
<proteinExistence type="predicted"/>
<name>A0A848KYM8_9ACTN</name>
<dbReference type="AlphaFoldDB" id="A0A848KYM8"/>